<evidence type="ECO:0000313" key="7">
    <source>
        <dbReference type="Proteomes" id="UP000054618"/>
    </source>
</evidence>
<feature type="transmembrane region" description="Helical" evidence="5">
    <location>
        <begin position="135"/>
        <end position="156"/>
    </location>
</feature>
<feature type="transmembrane region" description="Helical" evidence="5">
    <location>
        <begin position="106"/>
        <end position="129"/>
    </location>
</feature>
<feature type="transmembrane region" description="Helical" evidence="5">
    <location>
        <begin position="6"/>
        <end position="26"/>
    </location>
</feature>
<name>A0A0W0XQA2_9GAMM</name>
<sequence length="183" mass="19370">MINIAEVLLLGLILSIDSFSAALAMGLKPHQTRDAMNFASLSAGAELIAALIGAIAGEQIILILGPVARWIGFIMLSAVSLHMLYEGFIEYKNRNEAVSAVKFHGFFKLLVVAVATSLDALAVGVSVGVTGKALWPYLLSIGAWAFIMTIIGMGIAKKAPQRLSAVFNVLGAIILFVIAVEML</sequence>
<evidence type="ECO:0000256" key="5">
    <source>
        <dbReference type="SAM" id="Phobius"/>
    </source>
</evidence>
<protein>
    <submittedName>
        <fullName evidence="6">Putative manganese efflux pump MntP</fullName>
    </submittedName>
</protein>
<keyword evidence="3 5" id="KW-1133">Transmembrane helix</keyword>
<gene>
    <name evidence="6" type="primary">mntP</name>
    <name evidence="6" type="ORF">Lqui_2469</name>
</gene>
<keyword evidence="7" id="KW-1185">Reference proteome</keyword>
<feature type="transmembrane region" description="Helical" evidence="5">
    <location>
        <begin position="38"/>
        <end position="61"/>
    </location>
</feature>
<accession>A0A0W0XQA2</accession>
<keyword evidence="2 5" id="KW-0812">Transmembrane</keyword>
<keyword evidence="1" id="KW-1003">Cell membrane</keyword>
<dbReference type="Proteomes" id="UP000054618">
    <property type="component" value="Unassembled WGS sequence"/>
</dbReference>
<evidence type="ECO:0000313" key="6">
    <source>
        <dbReference type="EMBL" id="KTD46544.1"/>
    </source>
</evidence>
<reference evidence="6 7" key="1">
    <citation type="submission" date="2015-11" db="EMBL/GenBank/DDBJ databases">
        <title>Genomic analysis of 38 Legionella species identifies large and diverse effector repertoires.</title>
        <authorList>
            <person name="Burstein D."/>
            <person name="Amaro F."/>
            <person name="Zusman T."/>
            <person name="Lifshitz Z."/>
            <person name="Cohen O."/>
            <person name="Gilbert J.A."/>
            <person name="Pupko T."/>
            <person name="Shuman H.A."/>
            <person name="Segal G."/>
        </authorList>
    </citation>
    <scope>NUCLEOTIDE SEQUENCE [LARGE SCALE GENOMIC DNA]</scope>
    <source>
        <strain evidence="6 7">CDC#1442-AUS-E</strain>
    </source>
</reference>
<dbReference type="EMBL" id="LNYS01000022">
    <property type="protein sequence ID" value="KTD46544.1"/>
    <property type="molecule type" value="Genomic_DNA"/>
</dbReference>
<evidence type="ECO:0000256" key="4">
    <source>
        <dbReference type="ARBA" id="ARBA00023136"/>
    </source>
</evidence>
<dbReference type="Pfam" id="PF02659">
    <property type="entry name" value="Mntp"/>
    <property type="match status" value="1"/>
</dbReference>
<feature type="transmembrane region" description="Helical" evidence="5">
    <location>
        <begin position="67"/>
        <end position="85"/>
    </location>
</feature>
<evidence type="ECO:0000256" key="3">
    <source>
        <dbReference type="ARBA" id="ARBA00022989"/>
    </source>
</evidence>
<organism evidence="6 7">
    <name type="scientific">Legionella quinlivanii</name>
    <dbReference type="NCBI Taxonomy" id="45073"/>
    <lineage>
        <taxon>Bacteria</taxon>
        <taxon>Pseudomonadati</taxon>
        <taxon>Pseudomonadota</taxon>
        <taxon>Gammaproteobacteria</taxon>
        <taxon>Legionellales</taxon>
        <taxon>Legionellaceae</taxon>
        <taxon>Legionella</taxon>
    </lineage>
</organism>
<dbReference type="InterPro" id="IPR003810">
    <property type="entry name" value="Mntp/YtaF"/>
</dbReference>
<dbReference type="AlphaFoldDB" id="A0A0W0XQA2"/>
<dbReference type="RefSeq" id="WP_234999835.1">
    <property type="nucleotide sequence ID" value="NZ_CAAAIK010000008.1"/>
</dbReference>
<comment type="caution">
    <text evidence="6">The sequence shown here is derived from an EMBL/GenBank/DDBJ whole genome shotgun (WGS) entry which is preliminary data.</text>
</comment>
<dbReference type="PANTHER" id="PTHR35529:SF1">
    <property type="entry name" value="MANGANESE EFFLUX PUMP MNTP-RELATED"/>
    <property type="match status" value="1"/>
</dbReference>
<keyword evidence="4 5" id="KW-0472">Membrane</keyword>
<dbReference type="PANTHER" id="PTHR35529">
    <property type="entry name" value="MANGANESE EFFLUX PUMP MNTP-RELATED"/>
    <property type="match status" value="1"/>
</dbReference>
<feature type="transmembrane region" description="Helical" evidence="5">
    <location>
        <begin position="163"/>
        <end position="180"/>
    </location>
</feature>
<proteinExistence type="predicted"/>
<evidence type="ECO:0000256" key="2">
    <source>
        <dbReference type="ARBA" id="ARBA00022692"/>
    </source>
</evidence>
<evidence type="ECO:0000256" key="1">
    <source>
        <dbReference type="ARBA" id="ARBA00022475"/>
    </source>
</evidence>